<evidence type="ECO:0000313" key="3">
    <source>
        <dbReference type="EMBL" id="TXD77388.1"/>
    </source>
</evidence>
<feature type="transmembrane region" description="Helical" evidence="1">
    <location>
        <begin position="45"/>
        <end position="63"/>
    </location>
</feature>
<dbReference type="InterPro" id="IPR007492">
    <property type="entry name" value="LytTR_DNA-bd_dom"/>
</dbReference>
<dbReference type="Gene3D" id="2.40.50.1020">
    <property type="entry name" value="LytTr DNA-binding domain"/>
    <property type="match status" value="1"/>
</dbReference>
<feature type="transmembrane region" description="Helical" evidence="1">
    <location>
        <begin position="125"/>
        <end position="146"/>
    </location>
</feature>
<dbReference type="RefSeq" id="WP_143244200.1">
    <property type="nucleotide sequence ID" value="NZ_MSSV01000007.1"/>
</dbReference>
<gene>
    <name evidence="3" type="ORF">ESW18_11310</name>
</gene>
<accession>A0ABY3HQT5</accession>
<dbReference type="Pfam" id="PF04397">
    <property type="entry name" value="LytTR"/>
    <property type="match status" value="1"/>
</dbReference>
<organism evidence="3 4">
    <name type="scientific">Algoriphagus ratkowskyi</name>
    <dbReference type="NCBI Taxonomy" id="57028"/>
    <lineage>
        <taxon>Bacteria</taxon>
        <taxon>Pseudomonadati</taxon>
        <taxon>Bacteroidota</taxon>
        <taxon>Cytophagia</taxon>
        <taxon>Cytophagales</taxon>
        <taxon>Cyclobacteriaceae</taxon>
        <taxon>Algoriphagus</taxon>
    </lineage>
</organism>
<dbReference type="InterPro" id="IPR046947">
    <property type="entry name" value="LytR-like"/>
</dbReference>
<dbReference type="EMBL" id="VORV01000007">
    <property type="protein sequence ID" value="TXD77388.1"/>
    <property type="molecule type" value="Genomic_DNA"/>
</dbReference>
<sequence>MIKKNLPVKYNDKLLRILLCVASAFLVAMYGASARFLDSLTSASFYIKLLATIFIAGFFLEFVHRITVKLDKVYDWKERPLVRLTLQFILGVFLPGMIDFFFLSVYKWYFELTSIHENPGSHSNVSAMILPVFLFNLYYLFYYHILRRKDTKTQIKDENELLLIQQGNRTIPVLLKDIRYIYHKDRLNYLIISGDTRYFLSEPLDELERQLPDRDFFRVNRKMIIHFRACIHFQSNGHGKLLLRLDPSFDEEVAVSQSKARKFREWIRR</sequence>
<dbReference type="PROSITE" id="PS50930">
    <property type="entry name" value="HTH_LYTTR"/>
    <property type="match status" value="1"/>
</dbReference>
<reference evidence="3 4" key="1">
    <citation type="submission" date="2019-08" db="EMBL/GenBank/DDBJ databases">
        <title>Genome of Algoriphagus ratkowskyi IC026.</title>
        <authorList>
            <person name="Bowman J.P."/>
        </authorList>
    </citation>
    <scope>NUCLEOTIDE SEQUENCE [LARGE SCALE GENOMIC DNA]</scope>
    <source>
        <strain evidence="3 4">IC026</strain>
    </source>
</reference>
<keyword evidence="1" id="KW-1133">Transmembrane helix</keyword>
<keyword evidence="1" id="KW-0812">Transmembrane</keyword>
<evidence type="ECO:0000259" key="2">
    <source>
        <dbReference type="PROSITE" id="PS50930"/>
    </source>
</evidence>
<protein>
    <submittedName>
        <fullName evidence="3">LytTR family transcriptional regulator</fullName>
    </submittedName>
</protein>
<feature type="domain" description="HTH LytTR-type" evidence="2">
    <location>
        <begin position="162"/>
        <end position="269"/>
    </location>
</feature>
<dbReference type="SMART" id="SM00850">
    <property type="entry name" value="LytTR"/>
    <property type="match status" value="1"/>
</dbReference>
<feature type="transmembrane region" description="Helical" evidence="1">
    <location>
        <begin position="84"/>
        <end position="105"/>
    </location>
</feature>
<feature type="transmembrane region" description="Helical" evidence="1">
    <location>
        <begin position="14"/>
        <end position="33"/>
    </location>
</feature>
<name>A0ABY3HQT5_9BACT</name>
<evidence type="ECO:0000256" key="1">
    <source>
        <dbReference type="SAM" id="Phobius"/>
    </source>
</evidence>
<keyword evidence="1" id="KW-0472">Membrane</keyword>
<dbReference type="PANTHER" id="PTHR37299:SF1">
    <property type="entry name" value="STAGE 0 SPORULATION PROTEIN A HOMOLOG"/>
    <property type="match status" value="1"/>
</dbReference>
<dbReference type="PANTHER" id="PTHR37299">
    <property type="entry name" value="TRANSCRIPTIONAL REGULATOR-RELATED"/>
    <property type="match status" value="1"/>
</dbReference>
<comment type="caution">
    <text evidence="3">The sequence shown here is derived from an EMBL/GenBank/DDBJ whole genome shotgun (WGS) entry which is preliminary data.</text>
</comment>
<dbReference type="Proteomes" id="UP000321927">
    <property type="component" value="Unassembled WGS sequence"/>
</dbReference>
<evidence type="ECO:0000313" key="4">
    <source>
        <dbReference type="Proteomes" id="UP000321927"/>
    </source>
</evidence>
<proteinExistence type="predicted"/>
<keyword evidence="4" id="KW-1185">Reference proteome</keyword>